<dbReference type="Proteomes" id="UP000094342">
    <property type="component" value="Unassembled WGS sequence"/>
</dbReference>
<dbReference type="STRING" id="1752398.A8M32_04990"/>
<sequence>MLTRFLIAGALSAAFVSPVFAQADMICDQDGLSKVETEVGAFTDATRKDYAEKELAMAKEAMAANDAEKCKTHMANALKGGSSD</sequence>
<accession>A0A1E3VHR0</accession>
<dbReference type="AlphaFoldDB" id="A0A1E3VHR0"/>
<reference evidence="2" key="1">
    <citation type="submission" date="2016-05" db="EMBL/GenBank/DDBJ databases">
        <authorList>
            <person name="Li Y."/>
        </authorList>
    </citation>
    <scope>NUCLEOTIDE SEQUENCE [LARGE SCALE GENOMIC DNA]</scope>
    <source>
        <strain evidence="2">YIC4027</strain>
    </source>
</reference>
<organism evidence="1 2">
    <name type="scientific">Sinorhizobium alkalisoli</name>
    <dbReference type="NCBI Taxonomy" id="1752398"/>
    <lineage>
        <taxon>Bacteria</taxon>
        <taxon>Pseudomonadati</taxon>
        <taxon>Pseudomonadota</taxon>
        <taxon>Alphaproteobacteria</taxon>
        <taxon>Hyphomicrobiales</taxon>
        <taxon>Rhizobiaceae</taxon>
        <taxon>Sinorhizobium/Ensifer group</taxon>
        <taxon>Sinorhizobium</taxon>
    </lineage>
</organism>
<gene>
    <name evidence="1" type="ORF">A8M32_04990</name>
</gene>
<dbReference type="OrthoDB" id="8455772at2"/>
<comment type="caution">
    <text evidence="1">The sequence shown here is derived from an EMBL/GenBank/DDBJ whole genome shotgun (WGS) entry which is preliminary data.</text>
</comment>
<proteinExistence type="predicted"/>
<keyword evidence="2" id="KW-1185">Reference proteome</keyword>
<name>A0A1E3VHR0_9HYPH</name>
<protein>
    <submittedName>
        <fullName evidence="1">Uncharacterized protein</fullName>
    </submittedName>
</protein>
<evidence type="ECO:0000313" key="1">
    <source>
        <dbReference type="EMBL" id="ODR92396.1"/>
    </source>
</evidence>
<dbReference type="RefSeq" id="WP_069457313.1">
    <property type="nucleotide sequence ID" value="NZ_CP034909.1"/>
</dbReference>
<dbReference type="EMBL" id="LYBW01000044">
    <property type="protein sequence ID" value="ODR92396.1"/>
    <property type="molecule type" value="Genomic_DNA"/>
</dbReference>
<evidence type="ECO:0000313" key="2">
    <source>
        <dbReference type="Proteomes" id="UP000094342"/>
    </source>
</evidence>